<evidence type="ECO:0000256" key="4">
    <source>
        <dbReference type="SAM" id="Phobius"/>
    </source>
</evidence>
<evidence type="ECO:0000256" key="3">
    <source>
        <dbReference type="ARBA" id="ARBA00022679"/>
    </source>
</evidence>
<dbReference type="InterPro" id="IPR057279">
    <property type="entry name" value="MGAT4"/>
</dbReference>
<keyword evidence="4" id="KW-0812">Transmembrane</keyword>
<dbReference type="EMBL" id="JYDT01000002">
    <property type="protein sequence ID" value="KRY93576.1"/>
    <property type="molecule type" value="Genomic_DNA"/>
</dbReference>
<evidence type="ECO:0000259" key="5">
    <source>
        <dbReference type="Pfam" id="PF04666"/>
    </source>
</evidence>
<evidence type="ECO:0000256" key="2">
    <source>
        <dbReference type="ARBA" id="ARBA00022676"/>
    </source>
</evidence>
<reference evidence="7 8" key="1">
    <citation type="submission" date="2015-01" db="EMBL/GenBank/DDBJ databases">
        <title>Evolution of Trichinella species and genotypes.</title>
        <authorList>
            <person name="Korhonen P.K."/>
            <person name="Edoardo P."/>
            <person name="Giuseppe L.R."/>
            <person name="Gasser R.B."/>
        </authorList>
    </citation>
    <scope>NUCLEOTIDE SEQUENCE [LARGE SCALE GENOMIC DNA]</scope>
    <source>
        <strain evidence="7">ISS470</strain>
    </source>
</reference>
<dbReference type="PANTHER" id="PTHR12062">
    <property type="entry name" value="N-ACETYLGLUCOSAMINYLTRANSFERASE VI"/>
    <property type="match status" value="1"/>
</dbReference>
<evidence type="ECO:0000256" key="1">
    <source>
        <dbReference type="ARBA" id="ARBA00004922"/>
    </source>
</evidence>
<evidence type="ECO:0000313" key="8">
    <source>
        <dbReference type="Proteomes" id="UP000054995"/>
    </source>
</evidence>
<keyword evidence="4" id="KW-0472">Membrane</keyword>
<sequence>MLRNCKLFISFIVFIICILLLIKDRMNINEQLKTLSNYLENYYAITNRIVGQIVNVRLRTIDEQLNHFQYLESDRRNYLQQLWTKLQSAHSDLNIAVSDELNKTNIANASAFIMDDFLPSIYSHMSHLQKDKRGLVPAFIRSKFRRGVYLTIGIPTVIREKYSYLFDTLQSLVDNLPESDRGNVLIVILVAEPGMTQAAHEVIHLIETKMGKFLQSGLVEVVVPAESYYPPDLNSTEPTMGDSLERMIWRTKQNLDYIYLMSYCRSRGQYYMQLEDDVITKPNYLSFIRAFVDSSTGSSWLMLEFSSLGFIGKLFRSRTLPLIIHFLVLFHRDKPVDWLLWHLFYVRYCHLEKDSKHCNKEMAKRIGRFKPSLFQHIGLHSSLKGKNQMLKEKDFGGNLLMFRSHENPTAHVSTSLKEFERYTLWKAYNGQSAFWAMSPVKGDYIIFEFQPSIMMTGFVFASGSPTHDEDLFYNATVQALLTDPVQRAQYPTSSDVQFCVLTRFDLNGRAEMKFDDPLKVSYLRIVFETSSKKWLLVNEMWIKAEEVKTSVATTDK</sequence>
<dbReference type="GO" id="GO:0006487">
    <property type="term" value="P:protein N-linked glycosylation"/>
    <property type="evidence" value="ECO:0007669"/>
    <property type="project" value="TreeGrafter"/>
</dbReference>
<dbReference type="GO" id="GO:0008375">
    <property type="term" value="F:acetylglucosaminyltransferase activity"/>
    <property type="evidence" value="ECO:0007669"/>
    <property type="project" value="TreeGrafter"/>
</dbReference>
<evidence type="ECO:0000313" key="7">
    <source>
        <dbReference type="EMBL" id="KRY93576.1"/>
    </source>
</evidence>
<organism evidence="7 8">
    <name type="scientific">Trichinella pseudospiralis</name>
    <name type="common">Parasitic roundworm</name>
    <dbReference type="NCBI Taxonomy" id="6337"/>
    <lineage>
        <taxon>Eukaryota</taxon>
        <taxon>Metazoa</taxon>
        <taxon>Ecdysozoa</taxon>
        <taxon>Nematoda</taxon>
        <taxon>Enoplea</taxon>
        <taxon>Dorylaimia</taxon>
        <taxon>Trichinellida</taxon>
        <taxon>Trichinellidae</taxon>
        <taxon>Trichinella</taxon>
    </lineage>
</organism>
<proteinExistence type="predicted"/>
<dbReference type="Proteomes" id="UP000054995">
    <property type="component" value="Unassembled WGS sequence"/>
</dbReference>
<dbReference type="Pfam" id="PF04666">
    <property type="entry name" value="MGAT4_cons"/>
    <property type="match status" value="1"/>
</dbReference>
<accession>A0A0V1G5K6</accession>
<feature type="domain" description="MGAT4 conserved region" evidence="5">
    <location>
        <begin position="119"/>
        <end position="395"/>
    </location>
</feature>
<name>A0A0V1G5K6_TRIPS</name>
<dbReference type="OrthoDB" id="2016523at2759"/>
<dbReference type="GO" id="GO:0005783">
    <property type="term" value="C:endoplasmic reticulum"/>
    <property type="evidence" value="ECO:0007669"/>
    <property type="project" value="TreeGrafter"/>
</dbReference>
<feature type="domain" description="MGAT4 A/B/C C-terminal" evidence="6">
    <location>
        <begin position="410"/>
        <end position="539"/>
    </location>
</feature>
<gene>
    <name evidence="7" type="primary">MGAT4A</name>
    <name evidence="7" type="ORF">T4D_6994</name>
</gene>
<dbReference type="GO" id="GO:0005795">
    <property type="term" value="C:Golgi stack"/>
    <property type="evidence" value="ECO:0007669"/>
    <property type="project" value="TreeGrafter"/>
</dbReference>
<keyword evidence="4" id="KW-1133">Transmembrane helix</keyword>
<keyword evidence="8" id="KW-1185">Reference proteome</keyword>
<protein>
    <submittedName>
        <fullName evidence="7">Alpha-1,3-mannosyl-glycoprotein 4-beta-N-acetylglucosaminyltransferase A</fullName>
    </submittedName>
</protein>
<dbReference type="PANTHER" id="PTHR12062:SF9">
    <property type="entry name" value="ALPHA-1,3-MANNOSYL-GLYCOPROTEIN 4-BETA-N-ACETYLGLUCOSAMINYLTRANSFERASE A, ISOFORM A"/>
    <property type="match status" value="1"/>
</dbReference>
<evidence type="ECO:0000259" key="6">
    <source>
        <dbReference type="Pfam" id="PF23524"/>
    </source>
</evidence>
<comment type="caution">
    <text evidence="7">The sequence shown here is derived from an EMBL/GenBank/DDBJ whole genome shotgun (WGS) entry which is preliminary data.</text>
</comment>
<dbReference type="AlphaFoldDB" id="A0A0V1G5K6"/>
<keyword evidence="2 7" id="KW-0328">Glycosyltransferase</keyword>
<keyword evidence="3 7" id="KW-0808">Transferase</keyword>
<dbReference type="Pfam" id="PF23524">
    <property type="entry name" value="MGAT4A_C"/>
    <property type="match status" value="1"/>
</dbReference>
<comment type="pathway">
    <text evidence="1">Protein modification; protein glycosylation.</text>
</comment>
<dbReference type="GO" id="GO:0005793">
    <property type="term" value="C:endoplasmic reticulum-Golgi intermediate compartment"/>
    <property type="evidence" value="ECO:0007669"/>
    <property type="project" value="TreeGrafter"/>
</dbReference>
<dbReference type="InterPro" id="IPR056576">
    <property type="entry name" value="MGAT4_A/B/C_C"/>
</dbReference>
<feature type="transmembrane region" description="Helical" evidence="4">
    <location>
        <begin position="6"/>
        <end position="22"/>
    </location>
</feature>
<dbReference type="InterPro" id="IPR006759">
    <property type="entry name" value="Glyco_transf_54"/>
</dbReference>